<organism evidence="3 4">
    <name type="scientific">Virgisporangium ochraceum</name>
    <dbReference type="NCBI Taxonomy" id="65505"/>
    <lineage>
        <taxon>Bacteria</taxon>
        <taxon>Bacillati</taxon>
        <taxon>Actinomycetota</taxon>
        <taxon>Actinomycetes</taxon>
        <taxon>Micromonosporales</taxon>
        <taxon>Micromonosporaceae</taxon>
        <taxon>Virgisporangium</taxon>
    </lineage>
</organism>
<accession>A0A8J3ZZG1</accession>
<proteinExistence type="predicted"/>
<evidence type="ECO:0000259" key="2">
    <source>
        <dbReference type="Pfam" id="PF14417"/>
    </source>
</evidence>
<dbReference type="RefSeq" id="WP_203932923.1">
    <property type="nucleotide sequence ID" value="NZ_BOPH01000108.1"/>
</dbReference>
<dbReference type="Pfam" id="PF13466">
    <property type="entry name" value="STAS_2"/>
    <property type="match status" value="1"/>
</dbReference>
<gene>
    <name evidence="3" type="ORF">Voc01_080160</name>
</gene>
<sequence length="281" mass="29619">MTTGGFTAWSALGRAVGSLRLGDHVCCWYRDDEVRTRAVAAYVAAGLRHGDRTVYFTDTVPVADVLAGLRRFGVPATAWESGQVRVVTAAETYLAGGGFDPVATIEGWAGETARARADGYRGLRAIGDMAWAARPVPGVDRLPWYEAAVNRVFAEGHSGAMCLYDERTLGPEQRRALTAAHPANVEAAEHWAPALRMSRGPGRMTLAGEVDVANRDAVAALLEHVCAETDGPVTVDVTGLRFVDAVTARLLARAAAGRPGGVRVVGASPLLTRLIEAGTAG</sequence>
<dbReference type="Pfam" id="PF14417">
    <property type="entry name" value="MEDS"/>
    <property type="match status" value="1"/>
</dbReference>
<dbReference type="InterPro" id="IPR025847">
    <property type="entry name" value="MEDS_domain"/>
</dbReference>
<dbReference type="Proteomes" id="UP000635606">
    <property type="component" value="Unassembled WGS sequence"/>
</dbReference>
<comment type="caution">
    <text evidence="3">The sequence shown here is derived from an EMBL/GenBank/DDBJ whole genome shotgun (WGS) entry which is preliminary data.</text>
</comment>
<dbReference type="Gene3D" id="3.30.750.24">
    <property type="entry name" value="STAS domain"/>
    <property type="match status" value="1"/>
</dbReference>
<dbReference type="InterPro" id="IPR058548">
    <property type="entry name" value="MlaB-like_STAS"/>
</dbReference>
<dbReference type="SUPFAM" id="SSF52091">
    <property type="entry name" value="SpoIIaa-like"/>
    <property type="match status" value="1"/>
</dbReference>
<protein>
    <recommendedName>
        <fullName evidence="5">STAS domain-containing protein</fullName>
    </recommendedName>
</protein>
<dbReference type="InterPro" id="IPR036513">
    <property type="entry name" value="STAS_dom_sf"/>
</dbReference>
<keyword evidence="4" id="KW-1185">Reference proteome</keyword>
<feature type="domain" description="MEDS" evidence="2">
    <location>
        <begin position="23"/>
        <end position="182"/>
    </location>
</feature>
<evidence type="ECO:0000313" key="4">
    <source>
        <dbReference type="Proteomes" id="UP000635606"/>
    </source>
</evidence>
<evidence type="ECO:0008006" key="5">
    <source>
        <dbReference type="Google" id="ProtNLM"/>
    </source>
</evidence>
<name>A0A8J3ZZG1_9ACTN</name>
<dbReference type="AlphaFoldDB" id="A0A8J3ZZG1"/>
<feature type="domain" description="MlaB-like STAS" evidence="1">
    <location>
        <begin position="204"/>
        <end position="276"/>
    </location>
</feature>
<dbReference type="EMBL" id="BOPH01000108">
    <property type="protein sequence ID" value="GIJ73099.1"/>
    <property type="molecule type" value="Genomic_DNA"/>
</dbReference>
<reference evidence="3" key="1">
    <citation type="submission" date="2021-01" db="EMBL/GenBank/DDBJ databases">
        <title>Whole genome shotgun sequence of Virgisporangium ochraceum NBRC 16418.</title>
        <authorList>
            <person name="Komaki H."/>
            <person name="Tamura T."/>
        </authorList>
    </citation>
    <scope>NUCLEOTIDE SEQUENCE</scope>
    <source>
        <strain evidence="3">NBRC 16418</strain>
    </source>
</reference>
<evidence type="ECO:0000313" key="3">
    <source>
        <dbReference type="EMBL" id="GIJ73099.1"/>
    </source>
</evidence>
<evidence type="ECO:0000259" key="1">
    <source>
        <dbReference type="Pfam" id="PF13466"/>
    </source>
</evidence>